<evidence type="ECO:0000313" key="2">
    <source>
        <dbReference type="Proteomes" id="UP000293162"/>
    </source>
</evidence>
<keyword evidence="2" id="KW-1185">Reference proteome</keyword>
<evidence type="ECO:0000313" key="1">
    <source>
        <dbReference type="EMBL" id="RYU96963.1"/>
    </source>
</evidence>
<gene>
    <name evidence="1" type="ORF">EWM59_03370</name>
</gene>
<comment type="caution">
    <text evidence="1">The sequence shown here is derived from an EMBL/GenBank/DDBJ whole genome shotgun (WGS) entry which is preliminary data.</text>
</comment>
<dbReference type="RefSeq" id="WP_130019539.1">
    <property type="nucleotide sequence ID" value="NZ_SEWF01000004.1"/>
</dbReference>
<dbReference type="AlphaFoldDB" id="A0A4Q5M4Y6"/>
<dbReference type="Proteomes" id="UP000293162">
    <property type="component" value="Unassembled WGS sequence"/>
</dbReference>
<protein>
    <submittedName>
        <fullName evidence="1">Uncharacterized protein</fullName>
    </submittedName>
</protein>
<dbReference type="OrthoDB" id="1036397at2"/>
<name>A0A4Q5M4Y6_9BACT</name>
<organism evidence="1 2">
    <name type="scientific">Emticicia agri</name>
    <dbReference type="NCBI Taxonomy" id="2492393"/>
    <lineage>
        <taxon>Bacteria</taxon>
        <taxon>Pseudomonadati</taxon>
        <taxon>Bacteroidota</taxon>
        <taxon>Cytophagia</taxon>
        <taxon>Cytophagales</taxon>
        <taxon>Leadbetterellaceae</taxon>
        <taxon>Emticicia</taxon>
    </lineage>
</organism>
<accession>A0A4Q5M4Y6</accession>
<proteinExistence type="predicted"/>
<reference evidence="1 2" key="1">
    <citation type="submission" date="2019-02" db="EMBL/GenBank/DDBJ databases">
        <title>Bacterial novel species Emticicia sp. 17J42-9 isolated from soil.</title>
        <authorList>
            <person name="Jung H.-Y."/>
        </authorList>
    </citation>
    <scope>NUCLEOTIDE SEQUENCE [LARGE SCALE GENOMIC DNA]</scope>
    <source>
        <strain evidence="1 2">17J42-9</strain>
    </source>
</reference>
<sequence>MIEVFTTDVRTRMQADVLLKNLTNAFTGLKFNFDLADTEVSFPCVHSILRVEGAMIEAKDIKAVMNQAKFQCEVLEDKVC</sequence>
<dbReference type="EMBL" id="SEWF01000004">
    <property type="protein sequence ID" value="RYU96963.1"/>
    <property type="molecule type" value="Genomic_DNA"/>
</dbReference>